<evidence type="ECO:0000256" key="1">
    <source>
        <dbReference type="SAM" id="MobiDB-lite"/>
    </source>
</evidence>
<gene>
    <name evidence="4" type="ORF">IJ22_05360</name>
</gene>
<keyword evidence="2" id="KW-1133">Transmembrane helix</keyword>
<protein>
    <submittedName>
        <fullName evidence="4">Uncharacterized protein</fullName>
    </submittedName>
</protein>
<feature type="compositionally biased region" description="Low complexity" evidence="1">
    <location>
        <begin position="64"/>
        <end position="73"/>
    </location>
</feature>
<reference evidence="5" key="1">
    <citation type="submission" date="2015-12" db="EMBL/GenBank/DDBJ databases">
        <title>Complete genome sequences of two moderately thermophilic Paenibacillus species.</title>
        <authorList>
            <person name="Butler R.III."/>
            <person name="Wang J."/>
            <person name="Stark B.C."/>
            <person name="Pombert J.-F."/>
        </authorList>
    </citation>
    <scope>NUCLEOTIDE SEQUENCE [LARGE SCALE GENOMIC DNA]</scope>
    <source>
        <strain evidence="5">32O-Y</strain>
    </source>
</reference>
<feature type="compositionally biased region" description="Low complexity" evidence="1">
    <location>
        <begin position="80"/>
        <end position="91"/>
    </location>
</feature>
<dbReference type="Proteomes" id="UP000061660">
    <property type="component" value="Chromosome"/>
</dbReference>
<evidence type="ECO:0000313" key="5">
    <source>
        <dbReference type="Proteomes" id="UP000061660"/>
    </source>
</evidence>
<reference evidence="4 5" key="2">
    <citation type="journal article" date="2016" name="Genome Announc.">
        <title>Complete Genome Sequences of Two Interactive Moderate Thermophiles, Paenibacillus napthalenovorans 32O-Y and Paenibacillus sp. 32O-W.</title>
        <authorList>
            <person name="Butler R.R.III."/>
            <person name="Wang J."/>
            <person name="Stark B.C."/>
            <person name="Pombert J.F."/>
        </authorList>
    </citation>
    <scope>NUCLEOTIDE SEQUENCE [LARGE SCALE GENOMIC DNA]</scope>
    <source>
        <strain evidence="4 5">32O-Y</strain>
    </source>
</reference>
<feature type="transmembrane region" description="Helical" evidence="2">
    <location>
        <begin position="132"/>
        <end position="154"/>
    </location>
</feature>
<keyword evidence="2" id="KW-0812">Transmembrane</keyword>
<feature type="region of interest" description="Disordered" evidence="1">
    <location>
        <begin position="43"/>
        <end position="91"/>
    </location>
</feature>
<dbReference type="PATRIC" id="fig|162209.4.peg.568"/>
<accession>A0A0U2ILJ7</accession>
<name>A0A0U2ILJ7_9BACL</name>
<feature type="chain" id="PRO_5006830620" evidence="3">
    <location>
        <begin position="23"/>
        <end position="161"/>
    </location>
</feature>
<sequence precursor="true">MKKLYLLASILLLFFAIHPVQAKSVVPYEEQWQSTDDTGRYEANRYRSGRGSYTGGRTGGIAPGTGTAPRTPGDYARNNPRTAVPPGGGAAAPRPGTGLGGWFGGLAAGAILGSILNPFGFFGWGYGFGTPYGIFSILGLLIWGAILVFAYRWFKRAMRNS</sequence>
<dbReference type="RefSeq" id="WP_062407048.1">
    <property type="nucleotide sequence ID" value="NZ_CP013652.1"/>
</dbReference>
<keyword evidence="3" id="KW-0732">Signal</keyword>
<feature type="compositionally biased region" description="Gly residues" evidence="1">
    <location>
        <begin position="52"/>
        <end position="63"/>
    </location>
</feature>
<dbReference type="AlphaFoldDB" id="A0A0U2ILJ7"/>
<evidence type="ECO:0000313" key="4">
    <source>
        <dbReference type="EMBL" id="ALS20923.1"/>
    </source>
</evidence>
<keyword evidence="2" id="KW-0472">Membrane</keyword>
<dbReference type="EMBL" id="CP013652">
    <property type="protein sequence ID" value="ALS20923.1"/>
    <property type="molecule type" value="Genomic_DNA"/>
</dbReference>
<proteinExistence type="predicted"/>
<evidence type="ECO:0000256" key="3">
    <source>
        <dbReference type="SAM" id="SignalP"/>
    </source>
</evidence>
<feature type="signal peptide" evidence="3">
    <location>
        <begin position="1"/>
        <end position="22"/>
    </location>
</feature>
<keyword evidence="5" id="KW-1185">Reference proteome</keyword>
<evidence type="ECO:0000256" key="2">
    <source>
        <dbReference type="SAM" id="Phobius"/>
    </source>
</evidence>
<organism evidence="4 5">
    <name type="scientific">Paenibacillus naphthalenovorans</name>
    <dbReference type="NCBI Taxonomy" id="162209"/>
    <lineage>
        <taxon>Bacteria</taxon>
        <taxon>Bacillati</taxon>
        <taxon>Bacillota</taxon>
        <taxon>Bacilli</taxon>
        <taxon>Bacillales</taxon>
        <taxon>Paenibacillaceae</taxon>
        <taxon>Paenibacillus</taxon>
    </lineage>
</organism>
<dbReference type="KEGG" id="pnp:IJ22_05360"/>